<evidence type="ECO:0000313" key="3">
    <source>
        <dbReference type="Proteomes" id="UP001482620"/>
    </source>
</evidence>
<reference evidence="2 3" key="1">
    <citation type="submission" date="2021-06" db="EMBL/GenBank/DDBJ databases">
        <authorList>
            <person name="Palmer J.M."/>
        </authorList>
    </citation>
    <scope>NUCLEOTIDE SEQUENCE [LARGE SCALE GENOMIC DNA]</scope>
    <source>
        <strain evidence="3">if_2019</strain>
        <tissue evidence="2">Muscle</tissue>
    </source>
</reference>
<dbReference type="Proteomes" id="UP001482620">
    <property type="component" value="Unassembled WGS sequence"/>
</dbReference>
<dbReference type="EMBL" id="JAHRIQ010046585">
    <property type="protein sequence ID" value="MEQ2235647.1"/>
    <property type="molecule type" value="Genomic_DNA"/>
</dbReference>
<protein>
    <submittedName>
        <fullName evidence="2">Uncharacterized protein</fullName>
    </submittedName>
</protein>
<sequence length="109" mass="12279">MFLKRVPAFSFSDGTGLMSEREKTSPLYLLLLSRRLEDLLLLHRILFGDIGLFQTQTEPHSTLQQAPVPFRALMLGRQFIVTSKIKSPPKPAPPEHSEGALAPLKVERK</sequence>
<proteinExistence type="predicted"/>
<evidence type="ECO:0000256" key="1">
    <source>
        <dbReference type="SAM" id="MobiDB-lite"/>
    </source>
</evidence>
<keyword evidence="3" id="KW-1185">Reference proteome</keyword>
<name>A0ABV0TTJ8_9TELE</name>
<gene>
    <name evidence="2" type="ORF">ILYODFUR_004448</name>
</gene>
<comment type="caution">
    <text evidence="2">The sequence shown here is derived from an EMBL/GenBank/DDBJ whole genome shotgun (WGS) entry which is preliminary data.</text>
</comment>
<organism evidence="2 3">
    <name type="scientific">Ilyodon furcidens</name>
    <name type="common">goldbreast splitfin</name>
    <dbReference type="NCBI Taxonomy" id="33524"/>
    <lineage>
        <taxon>Eukaryota</taxon>
        <taxon>Metazoa</taxon>
        <taxon>Chordata</taxon>
        <taxon>Craniata</taxon>
        <taxon>Vertebrata</taxon>
        <taxon>Euteleostomi</taxon>
        <taxon>Actinopterygii</taxon>
        <taxon>Neopterygii</taxon>
        <taxon>Teleostei</taxon>
        <taxon>Neoteleostei</taxon>
        <taxon>Acanthomorphata</taxon>
        <taxon>Ovalentaria</taxon>
        <taxon>Atherinomorphae</taxon>
        <taxon>Cyprinodontiformes</taxon>
        <taxon>Goodeidae</taxon>
        <taxon>Ilyodon</taxon>
    </lineage>
</organism>
<accession>A0ABV0TTJ8</accession>
<feature type="region of interest" description="Disordered" evidence="1">
    <location>
        <begin position="84"/>
        <end position="109"/>
    </location>
</feature>
<evidence type="ECO:0000313" key="2">
    <source>
        <dbReference type="EMBL" id="MEQ2235647.1"/>
    </source>
</evidence>